<evidence type="ECO:0000259" key="1">
    <source>
        <dbReference type="Pfam" id="PF19263"/>
    </source>
</evidence>
<proteinExistence type="predicted"/>
<protein>
    <submittedName>
        <fullName evidence="2">Primase</fullName>
    </submittedName>
</protein>
<organism evidence="2 3">
    <name type="scientific">Edwardsiella phage ETP-1</name>
    <dbReference type="NCBI Taxonomy" id="2544920"/>
    <lineage>
        <taxon>Viruses</taxon>
        <taxon>Duplodnaviria</taxon>
        <taxon>Heunggongvirae</taxon>
        <taxon>Uroviricota</taxon>
        <taxon>Caudoviricetes</taxon>
        <taxon>Kafunavirus</taxon>
        <taxon>Kafunavirus KF1</taxon>
    </lineage>
</organism>
<dbReference type="EMBL" id="MK574011">
    <property type="protein sequence ID" value="QBP07018.1"/>
    <property type="molecule type" value="Genomic_DNA"/>
</dbReference>
<sequence>MRDIQPFIDAGWHTVPLRGELKRTESGDKTVPVFESNWRHKYQEERNDTATKLGGTITGEVSGIIAIDCDNSATFAIFTAMDPDYTFLFLSKGKLDKNGVEKQCGTFIYKYDAELAESFSINDGSMALDFYSDRGFVYLPTAANETKVALQELPELKSAPPATKVLLQQLVKTRPEAKQASPMASNIMTANCLAPLVCQYNTNPGKVMPGLFRIITPRDFRDTPEYVSQGYLRPDQVPEGRGSEYLSKVSAILGADVSIDAALYNETMHNINNLYDVPMGKDRLDKTILDPMISGRANISGKAIWQYDEAWEQYRLVLSSKRQSSLELCFDDRRNAYYVVDAANEHYKVFSRDSELVAYVSATASNPPKKIDMLRSLPIVNVKSQPNKPFGFNEGDDPTARTLNTFIQTPELAIMSNPDSYAALYKRPTTTLKFLETLVPEEEMRDFLLGFTKRKLLTFEYSPVILYFLGVHGSGKDTYVRILETIVGNVARPTTKEFLEMFNGWLLDAYFVQLDEYGNQMTRISEREEALGKLKAYTGKQNVQIRAMRTDGFTYHHNATFIMTANKNPLMLEDGDRRVALLPTPNVLAEQDWVIDAGGVTVVHERIMNEVKDFAYYLAVEVPMLSPNQYMKPPESVAKRKLVADSMYAAQRLAYCFKHSMKDYLLDLAEDFSATKFAEAVKRGRVYTEDIEPLYDAMTDMQGDIRAVTKAFRLLNVPTTTTTRNGSKTQCVTIGEHVEEEKWDDVTKGEPQL</sequence>
<name>A0A6G5P4A8_9CAUD</name>
<gene>
    <name evidence="2" type="ORF">ETP1_017</name>
</gene>
<feature type="domain" description="NrS-1 polymerase-like helicase" evidence="1">
    <location>
        <begin position="469"/>
        <end position="578"/>
    </location>
</feature>
<dbReference type="Proteomes" id="UP000501729">
    <property type="component" value="Segment"/>
</dbReference>
<evidence type="ECO:0000313" key="2">
    <source>
        <dbReference type="EMBL" id="QBP07018.1"/>
    </source>
</evidence>
<dbReference type="InterPro" id="IPR045455">
    <property type="entry name" value="NrS-1_pol-like_helicase"/>
</dbReference>
<evidence type="ECO:0000313" key="3">
    <source>
        <dbReference type="Proteomes" id="UP000501729"/>
    </source>
</evidence>
<reference evidence="2 3" key="1">
    <citation type="submission" date="2019-02" db="EMBL/GenBank/DDBJ databases">
        <title>Genome sequence of multidrug-resistant Edwardsiella tarda isolate infecting lytic phage ETP-1.</title>
        <authorList>
            <person name="Nikapitiya C."/>
            <person name="Senevirathne A."/>
            <person name="De Zoysa M."/>
            <person name="Lee J."/>
        </authorList>
    </citation>
    <scope>NUCLEOTIDE SEQUENCE [LARGE SCALE GENOMIC DNA]</scope>
</reference>
<dbReference type="Pfam" id="PF19263">
    <property type="entry name" value="DUF5906"/>
    <property type="match status" value="1"/>
</dbReference>
<accession>A0A6G5P4A8</accession>